<feature type="transmembrane region" description="Helical" evidence="1">
    <location>
        <begin position="59"/>
        <end position="75"/>
    </location>
</feature>
<evidence type="ECO:0000256" key="1">
    <source>
        <dbReference type="SAM" id="Phobius"/>
    </source>
</evidence>
<accession>A0A5E4YVY1</accession>
<feature type="transmembrane region" description="Helical" evidence="1">
    <location>
        <begin position="27"/>
        <end position="47"/>
    </location>
</feature>
<keyword evidence="1" id="KW-1133">Transmembrane helix</keyword>
<keyword evidence="1" id="KW-0472">Membrane</keyword>
<keyword evidence="1" id="KW-0812">Transmembrane</keyword>
<sequence length="81" mass="9013">MFEISCGILLVTGLVIAGYSWKRTEGMMLLMMVFLSLAMCWSFSVLTSDGAKTWMSPELLLWVAGLACFARARIIDETKQA</sequence>
<evidence type="ECO:0000313" key="3">
    <source>
        <dbReference type="Proteomes" id="UP000334380"/>
    </source>
</evidence>
<dbReference type="RefSeq" id="WP_150615140.1">
    <property type="nucleotide sequence ID" value="NZ_CABPRU010000019.1"/>
</dbReference>
<reference evidence="2 3" key="1">
    <citation type="submission" date="2019-08" db="EMBL/GenBank/DDBJ databases">
        <authorList>
            <person name="Peeters C."/>
        </authorList>
    </citation>
    <scope>NUCLEOTIDE SEQUENCE [LARGE SCALE GENOMIC DNA]</scope>
    <source>
        <strain evidence="2 3">LMG 31013</strain>
    </source>
</reference>
<gene>
    <name evidence="2" type="ORF">PTE31013_04826</name>
</gene>
<name>A0A5E4YVY1_9BURK</name>
<dbReference type="EMBL" id="CABPRU010000019">
    <property type="protein sequence ID" value="VVE52598.1"/>
    <property type="molecule type" value="Genomic_DNA"/>
</dbReference>
<evidence type="ECO:0000313" key="2">
    <source>
        <dbReference type="EMBL" id="VVE52598.1"/>
    </source>
</evidence>
<protein>
    <submittedName>
        <fullName evidence="2">Uncharacterized protein</fullName>
    </submittedName>
</protein>
<keyword evidence="3" id="KW-1185">Reference proteome</keyword>
<organism evidence="2 3">
    <name type="scientific">Pandoraea terrigena</name>
    <dbReference type="NCBI Taxonomy" id="2508292"/>
    <lineage>
        <taxon>Bacteria</taxon>
        <taxon>Pseudomonadati</taxon>
        <taxon>Pseudomonadota</taxon>
        <taxon>Betaproteobacteria</taxon>
        <taxon>Burkholderiales</taxon>
        <taxon>Burkholderiaceae</taxon>
        <taxon>Pandoraea</taxon>
    </lineage>
</organism>
<dbReference type="Proteomes" id="UP000334380">
    <property type="component" value="Unassembled WGS sequence"/>
</dbReference>
<proteinExistence type="predicted"/>
<dbReference type="AlphaFoldDB" id="A0A5E4YVY1"/>